<dbReference type="AlphaFoldDB" id="A0A8E2JCM9"/>
<dbReference type="EMBL" id="KV745152">
    <property type="protein sequence ID" value="OCK77134.1"/>
    <property type="molecule type" value="Genomic_DNA"/>
</dbReference>
<reference evidence="2 3" key="1">
    <citation type="journal article" date="2016" name="Nat. Commun.">
        <title>Ectomycorrhizal ecology is imprinted in the genome of the dominant symbiotic fungus Cenococcum geophilum.</title>
        <authorList>
            <consortium name="DOE Joint Genome Institute"/>
            <person name="Peter M."/>
            <person name="Kohler A."/>
            <person name="Ohm R.A."/>
            <person name="Kuo A."/>
            <person name="Krutzmann J."/>
            <person name="Morin E."/>
            <person name="Arend M."/>
            <person name="Barry K.W."/>
            <person name="Binder M."/>
            <person name="Choi C."/>
            <person name="Clum A."/>
            <person name="Copeland A."/>
            <person name="Grisel N."/>
            <person name="Haridas S."/>
            <person name="Kipfer T."/>
            <person name="LaButti K."/>
            <person name="Lindquist E."/>
            <person name="Lipzen A."/>
            <person name="Maire R."/>
            <person name="Meier B."/>
            <person name="Mihaltcheva S."/>
            <person name="Molinier V."/>
            <person name="Murat C."/>
            <person name="Poggeler S."/>
            <person name="Quandt C.A."/>
            <person name="Sperisen C."/>
            <person name="Tritt A."/>
            <person name="Tisserant E."/>
            <person name="Crous P.W."/>
            <person name="Henrissat B."/>
            <person name="Nehls U."/>
            <person name="Egli S."/>
            <person name="Spatafora J.W."/>
            <person name="Grigoriev I.V."/>
            <person name="Martin F.M."/>
        </authorList>
    </citation>
    <scope>NUCLEOTIDE SEQUENCE [LARGE SCALE GENOMIC DNA]</scope>
    <source>
        <strain evidence="2 3">CBS 459.81</strain>
    </source>
</reference>
<keyword evidence="3" id="KW-1185">Reference proteome</keyword>
<dbReference type="OrthoDB" id="7777654at2759"/>
<organism evidence="2 3">
    <name type="scientific">Lepidopterella palustris CBS 459.81</name>
    <dbReference type="NCBI Taxonomy" id="1314670"/>
    <lineage>
        <taxon>Eukaryota</taxon>
        <taxon>Fungi</taxon>
        <taxon>Dikarya</taxon>
        <taxon>Ascomycota</taxon>
        <taxon>Pezizomycotina</taxon>
        <taxon>Dothideomycetes</taxon>
        <taxon>Pleosporomycetidae</taxon>
        <taxon>Mytilinidiales</taxon>
        <taxon>Argynnaceae</taxon>
        <taxon>Lepidopterella</taxon>
    </lineage>
</organism>
<evidence type="ECO:0000313" key="3">
    <source>
        <dbReference type="Proteomes" id="UP000250266"/>
    </source>
</evidence>
<name>A0A8E2JCM9_9PEZI</name>
<proteinExistence type="predicted"/>
<evidence type="ECO:0000313" key="2">
    <source>
        <dbReference type="EMBL" id="OCK77134.1"/>
    </source>
</evidence>
<evidence type="ECO:0000256" key="1">
    <source>
        <dbReference type="SAM" id="MobiDB-lite"/>
    </source>
</evidence>
<feature type="region of interest" description="Disordered" evidence="1">
    <location>
        <begin position="231"/>
        <end position="261"/>
    </location>
</feature>
<gene>
    <name evidence="2" type="ORF">K432DRAFT_428239</name>
</gene>
<protein>
    <submittedName>
        <fullName evidence="2">Uncharacterized protein</fullName>
    </submittedName>
</protein>
<dbReference type="Proteomes" id="UP000250266">
    <property type="component" value="Unassembled WGS sequence"/>
</dbReference>
<sequence length="261" mass="28999">MSPRFDGVAYLEGKEPDQVFITSARWKSLGVLGAEMAELMSSYLLKSVGIYNWKILEASGRIERKMHTSYLNATKSNQYQYQEMGPILFPMSIEDPGTNETIQIPDHNIVFQLAVTLDEMNGNDPEFAVNFMPWTQNSMNTSVAISKRRPDGTVPGVAGAAPNPSVNDNVTITHFNATKEYEAVYFSVTEWRTIDQGLSRLLPAFGPLVLNRTIFPVKVQEMEWNERCVIDEDESGEVGDEVDSSNIVDDEADDGADDGTG</sequence>
<accession>A0A8E2JCM9</accession>